<organism evidence="2 3">
    <name type="scientific">Streptococcus hyointestinalis</name>
    <dbReference type="NCBI Taxonomy" id="1337"/>
    <lineage>
        <taxon>Bacteria</taxon>
        <taxon>Bacillati</taxon>
        <taxon>Bacillota</taxon>
        <taxon>Bacilli</taxon>
        <taxon>Lactobacillales</taxon>
        <taxon>Streptococcaceae</taxon>
        <taxon>Streptococcus</taxon>
    </lineage>
</organism>
<dbReference type="AlphaFoldDB" id="A0A380KBG1"/>
<keyword evidence="1" id="KW-0175">Coiled coil</keyword>
<accession>A0A380KBG1</accession>
<dbReference type="Proteomes" id="UP000254924">
    <property type="component" value="Unassembled WGS sequence"/>
</dbReference>
<proteinExistence type="predicted"/>
<evidence type="ECO:0000313" key="2">
    <source>
        <dbReference type="EMBL" id="SUN62415.1"/>
    </source>
</evidence>
<dbReference type="EMBL" id="UHFN01000007">
    <property type="protein sequence ID" value="SUN62415.1"/>
    <property type="molecule type" value="Genomic_DNA"/>
</dbReference>
<gene>
    <name evidence="2" type="ORF">NCTC12224_01872</name>
</gene>
<evidence type="ECO:0000256" key="1">
    <source>
        <dbReference type="SAM" id="Coils"/>
    </source>
</evidence>
<reference evidence="2 3" key="1">
    <citation type="submission" date="2018-06" db="EMBL/GenBank/DDBJ databases">
        <authorList>
            <consortium name="Pathogen Informatics"/>
            <person name="Doyle S."/>
        </authorList>
    </citation>
    <scope>NUCLEOTIDE SEQUENCE [LARGE SCALE GENOMIC DNA]</scope>
    <source>
        <strain evidence="2 3">NCTC12224</strain>
    </source>
</reference>
<dbReference type="OrthoDB" id="2228254at2"/>
<keyword evidence="3" id="KW-1185">Reference proteome</keyword>
<protein>
    <submittedName>
        <fullName evidence="2">Uncharacterized protein</fullName>
    </submittedName>
</protein>
<evidence type="ECO:0000313" key="3">
    <source>
        <dbReference type="Proteomes" id="UP000254924"/>
    </source>
</evidence>
<sequence>MANKAIDGLAQITDRLEEVKDSLTGLRNMSAKRQLVGLIDDLDNLYNDFSEFELKIQSQEEIEQQLKERAIRNIIEELERREVKAYSLQEETNGRAKPHFYFNGELFLSDYLENLTQGQTFPLQDNDLVNYIWWLIAVDVAKFKKKKTSVLDLWTNDEPFTLGKAMQDDK</sequence>
<name>A0A380KBG1_9STRE</name>
<feature type="coiled-coil region" evidence="1">
    <location>
        <begin position="9"/>
        <end position="69"/>
    </location>
</feature>